<evidence type="ECO:0000313" key="1">
    <source>
        <dbReference type="EMBL" id="PYF02730.1"/>
    </source>
</evidence>
<dbReference type="Proteomes" id="UP000248148">
    <property type="component" value="Unassembled WGS sequence"/>
</dbReference>
<dbReference type="AlphaFoldDB" id="A0A318TG22"/>
<protein>
    <submittedName>
        <fullName evidence="1">Uncharacterized protein</fullName>
    </submittedName>
</protein>
<dbReference type="EMBL" id="QJTI01000010">
    <property type="protein sequence ID" value="PYF02730.1"/>
    <property type="molecule type" value="Genomic_DNA"/>
</dbReference>
<evidence type="ECO:0000313" key="2">
    <source>
        <dbReference type="Proteomes" id="UP000248148"/>
    </source>
</evidence>
<proteinExistence type="predicted"/>
<gene>
    <name evidence="1" type="ORF">BJ122_11067</name>
</gene>
<reference evidence="1 2" key="1">
    <citation type="submission" date="2018-06" db="EMBL/GenBank/DDBJ databases">
        <title>Genomic Encyclopedia of Archaeal and Bacterial Type Strains, Phase II (KMG-II): from individual species to whole genera.</title>
        <authorList>
            <person name="Goeker M."/>
        </authorList>
    </citation>
    <scope>NUCLEOTIDE SEQUENCE [LARGE SCALE GENOMIC DNA]</scope>
    <source>
        <strain evidence="1 2">JCM 11668</strain>
    </source>
</reference>
<dbReference type="RefSeq" id="WP_110780895.1">
    <property type="nucleotide sequence ID" value="NZ_QJTI01000010.1"/>
</dbReference>
<sequence>MSVALQPLIFTIDVGQRPVLAFEAKNLREAHEMCHESWLLSDLKELRSNGEQLWDGKTKLRARYADDNEKAAYRAAGTAPDQAECDELECDDLQLVFLIAIDRNGPGG</sequence>
<organism evidence="1 2">
    <name type="scientific">Rhodopseudomonas faecalis</name>
    <dbReference type="NCBI Taxonomy" id="99655"/>
    <lineage>
        <taxon>Bacteria</taxon>
        <taxon>Pseudomonadati</taxon>
        <taxon>Pseudomonadota</taxon>
        <taxon>Alphaproteobacteria</taxon>
        <taxon>Hyphomicrobiales</taxon>
        <taxon>Nitrobacteraceae</taxon>
        <taxon>Rhodopseudomonas</taxon>
    </lineage>
</organism>
<accession>A0A318TG22</accession>
<dbReference type="OrthoDB" id="8019848at2"/>
<comment type="caution">
    <text evidence="1">The sequence shown here is derived from an EMBL/GenBank/DDBJ whole genome shotgun (WGS) entry which is preliminary data.</text>
</comment>
<keyword evidence="2" id="KW-1185">Reference proteome</keyword>
<name>A0A318TG22_9BRAD</name>